<keyword evidence="5" id="KW-1185">Reference proteome</keyword>
<evidence type="ECO:0000256" key="1">
    <source>
        <dbReference type="ARBA" id="ARBA00023242"/>
    </source>
</evidence>
<dbReference type="InterPro" id="IPR036864">
    <property type="entry name" value="Zn2-C6_fun-type_DNA-bd_sf"/>
</dbReference>
<evidence type="ECO:0000259" key="3">
    <source>
        <dbReference type="PROSITE" id="PS50048"/>
    </source>
</evidence>
<comment type="caution">
    <text evidence="4">The sequence shown here is derived from an EMBL/GenBank/DDBJ whole genome shotgun (WGS) entry which is preliminary data.</text>
</comment>
<protein>
    <submittedName>
        <fullName evidence="4">All development altered-4</fullName>
    </submittedName>
</protein>
<feature type="region of interest" description="Disordered" evidence="2">
    <location>
        <begin position="1"/>
        <end position="31"/>
    </location>
</feature>
<dbReference type="OrthoDB" id="4356994at2759"/>
<dbReference type="AlphaFoldDB" id="A0A135SKV0"/>
<dbReference type="GO" id="GO:0000981">
    <property type="term" value="F:DNA-binding transcription factor activity, RNA polymerase II-specific"/>
    <property type="evidence" value="ECO:0007669"/>
    <property type="project" value="InterPro"/>
</dbReference>
<accession>A0A135SKV0</accession>
<dbReference type="PROSITE" id="PS00463">
    <property type="entry name" value="ZN2_CY6_FUNGAL_1"/>
    <property type="match status" value="1"/>
</dbReference>
<feature type="domain" description="Zn(2)-C6 fungal-type" evidence="3">
    <location>
        <begin position="32"/>
        <end position="63"/>
    </location>
</feature>
<dbReference type="InterPro" id="IPR001138">
    <property type="entry name" value="Zn2Cys6_DnaBD"/>
</dbReference>
<gene>
    <name evidence="4" type="ORF">CSAL01_12143</name>
</gene>
<dbReference type="EMBL" id="JFFI01002349">
    <property type="protein sequence ID" value="KXH36529.1"/>
    <property type="molecule type" value="Genomic_DNA"/>
</dbReference>
<dbReference type="CDD" id="cd00067">
    <property type="entry name" value="GAL4"/>
    <property type="match status" value="1"/>
</dbReference>
<dbReference type="SMART" id="SM00066">
    <property type="entry name" value="GAL4"/>
    <property type="match status" value="1"/>
</dbReference>
<proteinExistence type="predicted"/>
<dbReference type="SUPFAM" id="SSF57701">
    <property type="entry name" value="Zn2/Cys6 DNA-binding domain"/>
    <property type="match status" value="1"/>
</dbReference>
<dbReference type="Proteomes" id="UP000070121">
    <property type="component" value="Unassembled WGS sequence"/>
</dbReference>
<evidence type="ECO:0000313" key="5">
    <source>
        <dbReference type="Proteomes" id="UP000070121"/>
    </source>
</evidence>
<dbReference type="Pfam" id="PF00172">
    <property type="entry name" value="Zn_clus"/>
    <property type="match status" value="1"/>
</dbReference>
<feature type="compositionally biased region" description="Polar residues" evidence="2">
    <location>
        <begin position="77"/>
        <end position="87"/>
    </location>
</feature>
<sequence length="311" mass="33023">MVSRVGKPARASGKTGAHGGADAAEQRTLRRACDHCSRAKSRCVARPYGRCERCQRRNAECNYSYNRPTGRPLRRSTAGSVDSSATGSGTGDQHGAEAADDPAQGDPLPPRPSGARCLSVSDARAVAGPSQSLAGSGWDGSGPAPQRPLPPLPAHHLPPHHHCGTEDSVILTETPGGHRPSAFSNPFSPPIGEGAGVGWLGDGRAVPVPVTTPEVQTDHVLRMFDQCADGFAAASQWPSGMDIESGWWDTFNRWASELVDRNENVRQAESLVLYTTSQDSAGLYSWPSEEAAAASFAWLPIAPTEMYLDNF</sequence>
<organism evidence="4 5">
    <name type="scientific">Colletotrichum salicis</name>
    <dbReference type="NCBI Taxonomy" id="1209931"/>
    <lineage>
        <taxon>Eukaryota</taxon>
        <taxon>Fungi</taxon>
        <taxon>Dikarya</taxon>
        <taxon>Ascomycota</taxon>
        <taxon>Pezizomycotina</taxon>
        <taxon>Sordariomycetes</taxon>
        <taxon>Hypocreomycetidae</taxon>
        <taxon>Glomerellales</taxon>
        <taxon>Glomerellaceae</taxon>
        <taxon>Colletotrichum</taxon>
        <taxon>Colletotrichum acutatum species complex</taxon>
    </lineage>
</organism>
<dbReference type="GO" id="GO:0008270">
    <property type="term" value="F:zinc ion binding"/>
    <property type="evidence" value="ECO:0007669"/>
    <property type="project" value="InterPro"/>
</dbReference>
<dbReference type="PROSITE" id="PS50048">
    <property type="entry name" value="ZN2_CY6_FUNGAL_2"/>
    <property type="match status" value="1"/>
</dbReference>
<dbReference type="Gene3D" id="4.10.240.10">
    <property type="entry name" value="Zn(2)-C6 fungal-type DNA-binding domain"/>
    <property type="match status" value="1"/>
</dbReference>
<reference evidence="4 5" key="1">
    <citation type="submission" date="2014-02" db="EMBL/GenBank/DDBJ databases">
        <title>The genome sequence of Colletotrichum salicis CBS 607.94.</title>
        <authorList>
            <person name="Baroncelli R."/>
            <person name="Thon M.R."/>
        </authorList>
    </citation>
    <scope>NUCLEOTIDE SEQUENCE [LARGE SCALE GENOMIC DNA]</scope>
    <source>
        <strain evidence="4 5">CBS 607.94</strain>
    </source>
</reference>
<keyword evidence="1" id="KW-0539">Nucleus</keyword>
<evidence type="ECO:0000256" key="2">
    <source>
        <dbReference type="SAM" id="MobiDB-lite"/>
    </source>
</evidence>
<evidence type="ECO:0000313" key="4">
    <source>
        <dbReference type="EMBL" id="KXH36529.1"/>
    </source>
</evidence>
<name>A0A135SKV0_9PEZI</name>
<feature type="region of interest" description="Disordered" evidence="2">
    <location>
        <begin position="62"/>
        <end position="188"/>
    </location>
</feature>